<protein>
    <recommendedName>
        <fullName evidence="1">UPF0473 protein TSYNT_9360</fullName>
    </recommendedName>
</protein>
<accession>A0A0U9HHS9</accession>
<dbReference type="EMBL" id="DF977003">
    <property type="protein sequence ID" value="GAQ26102.1"/>
    <property type="molecule type" value="Genomic_DNA"/>
</dbReference>
<proteinExistence type="inferred from homology"/>
<evidence type="ECO:0000313" key="3">
    <source>
        <dbReference type="Proteomes" id="UP000062160"/>
    </source>
</evidence>
<organism evidence="2">
    <name type="scientific">Tepidanaerobacter syntrophicus</name>
    <dbReference type="NCBI Taxonomy" id="224999"/>
    <lineage>
        <taxon>Bacteria</taxon>
        <taxon>Bacillati</taxon>
        <taxon>Bacillota</taxon>
        <taxon>Clostridia</taxon>
        <taxon>Thermosediminibacterales</taxon>
        <taxon>Tepidanaerobacteraceae</taxon>
        <taxon>Tepidanaerobacter</taxon>
    </lineage>
</organism>
<dbReference type="Proteomes" id="UP000062160">
    <property type="component" value="Unassembled WGS sequence"/>
</dbReference>
<name>A0A0U9HHS9_9FIRM</name>
<dbReference type="OrthoDB" id="9811971at2"/>
<reference evidence="2" key="1">
    <citation type="journal article" date="2016" name="Genome Announc.">
        <title>Draft Genome Sequence of the Syntrophic Lactate-Degrading Bacterium Tepidanaerobacter syntrophicus JLT.</title>
        <authorList>
            <person name="Matsuura N."/>
            <person name="Ohashi A."/>
            <person name="Tourlousse D.M."/>
            <person name="Sekiguchi Y."/>
        </authorList>
    </citation>
    <scope>NUCLEOTIDE SEQUENCE [LARGE SCALE GENOMIC DNA]</scope>
    <source>
        <strain evidence="2">JL</strain>
    </source>
</reference>
<comment type="similarity">
    <text evidence="1">Belongs to the UPF0473 family.</text>
</comment>
<dbReference type="InterPro" id="IPR009711">
    <property type="entry name" value="UPF0473"/>
</dbReference>
<dbReference type="AlphaFoldDB" id="A0A0U9HHS9"/>
<dbReference type="STRING" id="224999.GCA_001485475_02141"/>
<sequence length="103" mass="12076">MEEFETITLLDENGEETVFEILGVINVEDTDYAILSPLIEDEEDEEEGEAYIFRIDVDEEGNEVLFEVEDDEEFEMVRDAWEMLCMDELESLDEDDDFDGEDE</sequence>
<gene>
    <name evidence="2" type="ORF">TSYNT_9360</name>
</gene>
<dbReference type="Pfam" id="PF06949">
    <property type="entry name" value="DUF1292"/>
    <property type="match status" value="1"/>
</dbReference>
<evidence type="ECO:0000256" key="1">
    <source>
        <dbReference type="HAMAP-Rule" id="MF_01448"/>
    </source>
</evidence>
<evidence type="ECO:0000313" key="2">
    <source>
        <dbReference type="EMBL" id="GAQ26102.1"/>
    </source>
</evidence>
<dbReference type="RefSeq" id="WP_059033885.1">
    <property type="nucleotide sequence ID" value="NZ_DF977003.1"/>
</dbReference>
<dbReference type="HAMAP" id="MF_01448">
    <property type="entry name" value="UPF0473"/>
    <property type="match status" value="1"/>
</dbReference>
<keyword evidence="3" id="KW-1185">Reference proteome</keyword>